<keyword evidence="3" id="KW-1185">Reference proteome</keyword>
<dbReference type="RefSeq" id="WP_274688479.1">
    <property type="nucleotide sequence ID" value="NZ_JAPMOU010000009.1"/>
</dbReference>
<comment type="caution">
    <text evidence="2">The sequence shown here is derived from an EMBL/GenBank/DDBJ whole genome shotgun (WGS) entry which is preliminary data.</text>
</comment>
<dbReference type="EMBL" id="JAPMOU010000009">
    <property type="protein sequence ID" value="MDE1462120.1"/>
    <property type="molecule type" value="Genomic_DNA"/>
</dbReference>
<dbReference type="Proteomes" id="UP001528823">
    <property type="component" value="Unassembled WGS sequence"/>
</dbReference>
<accession>A0ABT5U7E4</accession>
<evidence type="ECO:0000259" key="1">
    <source>
        <dbReference type="Pfam" id="PF14065"/>
    </source>
</evidence>
<dbReference type="Pfam" id="PF14065">
    <property type="entry name" value="Pvc16_N"/>
    <property type="match status" value="1"/>
</dbReference>
<name>A0ABT5U7E4_9GAMM</name>
<evidence type="ECO:0000313" key="3">
    <source>
        <dbReference type="Proteomes" id="UP001528823"/>
    </source>
</evidence>
<organism evidence="2 3">
    <name type="scientific">Spartinivicinus poritis</name>
    <dbReference type="NCBI Taxonomy" id="2994640"/>
    <lineage>
        <taxon>Bacteria</taxon>
        <taxon>Pseudomonadati</taxon>
        <taxon>Pseudomonadota</taxon>
        <taxon>Gammaproteobacteria</taxon>
        <taxon>Oceanospirillales</taxon>
        <taxon>Zooshikellaceae</taxon>
        <taxon>Spartinivicinus</taxon>
    </lineage>
</organism>
<dbReference type="InterPro" id="IPR013784">
    <property type="entry name" value="Carb-bd-like_fold"/>
</dbReference>
<proteinExistence type="predicted"/>
<evidence type="ECO:0000313" key="2">
    <source>
        <dbReference type="EMBL" id="MDE1462120.1"/>
    </source>
</evidence>
<reference evidence="2 3" key="1">
    <citation type="submission" date="2022-11" db="EMBL/GenBank/DDBJ databases">
        <title>Spartinivicinus poritis sp. nov., isolated from scleractinian coral Porites lutea.</title>
        <authorList>
            <person name="Zhang G."/>
            <person name="Cai L."/>
            <person name="Wei Q."/>
        </authorList>
    </citation>
    <scope>NUCLEOTIDE SEQUENCE [LARGE SCALE GENOMIC DNA]</scope>
    <source>
        <strain evidence="2 3">A2-2</strain>
    </source>
</reference>
<dbReference type="SUPFAM" id="SSF49452">
    <property type="entry name" value="Starch-binding domain-like"/>
    <property type="match status" value="1"/>
</dbReference>
<sequence length="305" mass="34389">MEDYIAPFVAVSRALKKLIEEEVLAGGDETDISFEVPDNDFISNLPEKPVINIYLYSMQENLERRYAESFPVTAREDNHKKASQRRQPRLVDLNYMISVWHKGITNKAIIEQYLLSRIVQGIGRFFMMPVDQLIAEGYNPGSQGVSMKILLDKDGKRSQGEFWNALGAPPKPVINLEMAVPVTVNEPLVTPVILNFETYLGDTEKDPDQFEEGPYHIVAIHGTVKNPDGYKAENIQVNVTTADKKQQWQQVIAPDGFYYFINLPVGEYAIWAEHTADGDRTGKQLVDIVKDGQGNTVPVEVNLSF</sequence>
<gene>
    <name evidence="2" type="ORF">ORQ98_09060</name>
</gene>
<dbReference type="InterPro" id="IPR025351">
    <property type="entry name" value="Pvc16_N"/>
</dbReference>
<feature type="domain" description="Pvc16 N-terminal" evidence="1">
    <location>
        <begin position="10"/>
        <end position="184"/>
    </location>
</feature>
<protein>
    <submittedName>
        <fullName evidence="2">Pvc16 family protein</fullName>
    </submittedName>
</protein>